<organism evidence="8 9">
    <name type="scientific">Catenuloplanes niger</name>
    <dbReference type="NCBI Taxonomy" id="587534"/>
    <lineage>
        <taxon>Bacteria</taxon>
        <taxon>Bacillati</taxon>
        <taxon>Actinomycetota</taxon>
        <taxon>Actinomycetes</taxon>
        <taxon>Micromonosporales</taxon>
        <taxon>Micromonosporaceae</taxon>
        <taxon>Catenuloplanes</taxon>
    </lineage>
</organism>
<evidence type="ECO:0000313" key="8">
    <source>
        <dbReference type="EMBL" id="MDR7327630.1"/>
    </source>
</evidence>
<dbReference type="PANTHER" id="PTHR44591">
    <property type="entry name" value="STRESS RESPONSE REGULATOR PROTEIN 1"/>
    <property type="match status" value="1"/>
</dbReference>
<dbReference type="FunFam" id="3.40.50.2300:FF:000001">
    <property type="entry name" value="DNA-binding response regulator PhoB"/>
    <property type="match status" value="1"/>
</dbReference>
<evidence type="ECO:0000259" key="7">
    <source>
        <dbReference type="PROSITE" id="PS50110"/>
    </source>
</evidence>
<dbReference type="Gene3D" id="3.40.50.2300">
    <property type="match status" value="1"/>
</dbReference>
<dbReference type="AlphaFoldDB" id="A0AAE4A1P7"/>
<keyword evidence="4 8" id="KW-0238">DNA-binding</keyword>
<dbReference type="SMART" id="SM00448">
    <property type="entry name" value="REC"/>
    <property type="match status" value="1"/>
</dbReference>
<dbReference type="EMBL" id="JAVDYC010000001">
    <property type="protein sequence ID" value="MDR7327630.1"/>
    <property type="molecule type" value="Genomic_DNA"/>
</dbReference>
<evidence type="ECO:0000256" key="3">
    <source>
        <dbReference type="ARBA" id="ARBA00023015"/>
    </source>
</evidence>
<dbReference type="Proteomes" id="UP001183629">
    <property type="component" value="Unassembled WGS sequence"/>
</dbReference>
<dbReference type="CDD" id="cd17574">
    <property type="entry name" value="REC_OmpR"/>
    <property type="match status" value="1"/>
</dbReference>
<dbReference type="GO" id="GO:0000160">
    <property type="term" value="P:phosphorelay signal transduction system"/>
    <property type="evidence" value="ECO:0007669"/>
    <property type="project" value="UniProtKB-KW"/>
</dbReference>
<comment type="caution">
    <text evidence="8">The sequence shown here is derived from an EMBL/GenBank/DDBJ whole genome shotgun (WGS) entry which is preliminary data.</text>
</comment>
<evidence type="ECO:0000313" key="9">
    <source>
        <dbReference type="Proteomes" id="UP001183629"/>
    </source>
</evidence>
<accession>A0AAE4A1P7</accession>
<gene>
    <name evidence="8" type="ORF">J2S44_007880</name>
</gene>
<keyword evidence="2" id="KW-0902">Two-component regulatory system</keyword>
<evidence type="ECO:0000256" key="1">
    <source>
        <dbReference type="ARBA" id="ARBA00022553"/>
    </source>
</evidence>
<feature type="domain" description="Response regulatory" evidence="7">
    <location>
        <begin position="3"/>
        <end position="118"/>
    </location>
</feature>
<dbReference type="PANTHER" id="PTHR44591:SF3">
    <property type="entry name" value="RESPONSE REGULATORY DOMAIN-CONTAINING PROTEIN"/>
    <property type="match status" value="1"/>
</dbReference>
<dbReference type="GO" id="GO:0003677">
    <property type="term" value="F:DNA binding"/>
    <property type="evidence" value="ECO:0007669"/>
    <property type="project" value="UniProtKB-KW"/>
</dbReference>
<evidence type="ECO:0000256" key="5">
    <source>
        <dbReference type="ARBA" id="ARBA00023163"/>
    </source>
</evidence>
<sequence>MATILVVDDDPGIRQLLTDLLEMDGHVVAVAVDGHDGLRALEVVRPDFVILDVMMPGLDGYGVLRSIRAQEGDPVPVLMLTAAADPDSASRGWADGVDYYLAKPFTAEDVLDLVEGALGTRVPTVGEDFPGAFRPESRP</sequence>
<proteinExistence type="predicted"/>
<dbReference type="SUPFAM" id="SSF52172">
    <property type="entry name" value="CheY-like"/>
    <property type="match status" value="1"/>
</dbReference>
<reference evidence="8 9" key="1">
    <citation type="submission" date="2023-07" db="EMBL/GenBank/DDBJ databases">
        <title>Sequencing the genomes of 1000 actinobacteria strains.</title>
        <authorList>
            <person name="Klenk H.-P."/>
        </authorList>
    </citation>
    <scope>NUCLEOTIDE SEQUENCE [LARGE SCALE GENOMIC DNA]</scope>
    <source>
        <strain evidence="8 9">DSM 44711</strain>
    </source>
</reference>
<dbReference type="PROSITE" id="PS50110">
    <property type="entry name" value="RESPONSE_REGULATORY"/>
    <property type="match status" value="1"/>
</dbReference>
<evidence type="ECO:0000256" key="4">
    <source>
        <dbReference type="ARBA" id="ARBA00023125"/>
    </source>
</evidence>
<keyword evidence="1 6" id="KW-0597">Phosphoprotein</keyword>
<keyword evidence="3" id="KW-0805">Transcription regulation</keyword>
<protein>
    <submittedName>
        <fullName evidence="8">DNA-binding response OmpR family regulator</fullName>
    </submittedName>
</protein>
<dbReference type="InterPro" id="IPR050595">
    <property type="entry name" value="Bact_response_regulator"/>
</dbReference>
<keyword evidence="9" id="KW-1185">Reference proteome</keyword>
<name>A0AAE4A1P7_9ACTN</name>
<dbReference type="Pfam" id="PF00072">
    <property type="entry name" value="Response_reg"/>
    <property type="match status" value="1"/>
</dbReference>
<evidence type="ECO:0000256" key="2">
    <source>
        <dbReference type="ARBA" id="ARBA00023012"/>
    </source>
</evidence>
<dbReference type="InterPro" id="IPR011006">
    <property type="entry name" value="CheY-like_superfamily"/>
</dbReference>
<keyword evidence="5" id="KW-0804">Transcription</keyword>
<feature type="modified residue" description="4-aspartylphosphate" evidence="6">
    <location>
        <position position="52"/>
    </location>
</feature>
<dbReference type="InterPro" id="IPR001789">
    <property type="entry name" value="Sig_transdc_resp-reg_receiver"/>
</dbReference>
<evidence type="ECO:0000256" key="6">
    <source>
        <dbReference type="PROSITE-ProRule" id="PRU00169"/>
    </source>
</evidence>
<dbReference type="RefSeq" id="WP_310425156.1">
    <property type="nucleotide sequence ID" value="NZ_JAVDYC010000001.1"/>
</dbReference>